<evidence type="ECO:0000256" key="1">
    <source>
        <dbReference type="SAM" id="MobiDB-lite"/>
    </source>
</evidence>
<evidence type="ECO:0000313" key="2">
    <source>
        <dbReference type="EMBL" id="GAA5212592.1"/>
    </source>
</evidence>
<name>A0ABP9T9L3_9ACTN</name>
<gene>
    <name evidence="2" type="ORF">GCM10023323_49300</name>
</gene>
<feature type="region of interest" description="Disordered" evidence="1">
    <location>
        <begin position="42"/>
        <end position="67"/>
    </location>
</feature>
<proteinExistence type="predicted"/>
<comment type="caution">
    <text evidence="2">The sequence shown here is derived from an EMBL/GenBank/DDBJ whole genome shotgun (WGS) entry which is preliminary data.</text>
</comment>
<accession>A0ABP9T9L3</accession>
<protein>
    <submittedName>
        <fullName evidence="2">Uncharacterized protein</fullName>
    </submittedName>
</protein>
<feature type="region of interest" description="Disordered" evidence="1">
    <location>
        <begin position="1"/>
        <end position="27"/>
    </location>
</feature>
<reference evidence="3" key="1">
    <citation type="journal article" date="2019" name="Int. J. Syst. Evol. Microbiol.">
        <title>The Global Catalogue of Microorganisms (GCM) 10K type strain sequencing project: providing services to taxonomists for standard genome sequencing and annotation.</title>
        <authorList>
            <consortium name="The Broad Institute Genomics Platform"/>
            <consortium name="The Broad Institute Genome Sequencing Center for Infectious Disease"/>
            <person name="Wu L."/>
            <person name="Ma J."/>
        </authorList>
    </citation>
    <scope>NUCLEOTIDE SEQUENCE [LARGE SCALE GENOMIC DNA]</scope>
    <source>
        <strain evidence="3">JCM 18306</strain>
    </source>
</reference>
<dbReference type="EMBL" id="BAABJR010000012">
    <property type="protein sequence ID" value="GAA5212592.1"/>
    <property type="molecule type" value="Genomic_DNA"/>
</dbReference>
<feature type="compositionally biased region" description="Basic and acidic residues" evidence="1">
    <location>
        <begin position="44"/>
        <end position="54"/>
    </location>
</feature>
<sequence length="67" mass="7551">MESPEPWLPPSDDDPQAARPPTMPSPTARTVAFLVMLTEFLLGDQEKTRPRPEPLARVPGRAQQLEW</sequence>
<keyword evidence="3" id="KW-1185">Reference proteome</keyword>
<evidence type="ECO:0000313" key="3">
    <source>
        <dbReference type="Proteomes" id="UP001499878"/>
    </source>
</evidence>
<organism evidence="2 3">
    <name type="scientific">Streptomyces thinghirensis</name>
    <dbReference type="NCBI Taxonomy" id="551547"/>
    <lineage>
        <taxon>Bacteria</taxon>
        <taxon>Bacillati</taxon>
        <taxon>Actinomycetota</taxon>
        <taxon>Actinomycetes</taxon>
        <taxon>Kitasatosporales</taxon>
        <taxon>Streptomycetaceae</taxon>
        <taxon>Streptomyces</taxon>
    </lineage>
</organism>
<dbReference type="Proteomes" id="UP001499878">
    <property type="component" value="Unassembled WGS sequence"/>
</dbReference>